<feature type="compositionally biased region" description="Polar residues" evidence="1">
    <location>
        <begin position="45"/>
        <end position="56"/>
    </location>
</feature>
<proteinExistence type="predicted"/>
<comment type="caution">
    <text evidence="2">The sequence shown here is derived from an EMBL/GenBank/DDBJ whole genome shotgun (WGS) entry which is preliminary data.</text>
</comment>
<gene>
    <name evidence="2" type="ORF">Sangu_0379000</name>
</gene>
<feature type="region of interest" description="Disordered" evidence="1">
    <location>
        <begin position="29"/>
        <end position="57"/>
    </location>
</feature>
<evidence type="ECO:0000313" key="2">
    <source>
        <dbReference type="EMBL" id="KAL0370609.1"/>
    </source>
</evidence>
<evidence type="ECO:0000256" key="1">
    <source>
        <dbReference type="SAM" id="MobiDB-lite"/>
    </source>
</evidence>
<name>A0AAW2QST1_9LAMI</name>
<dbReference type="AlphaFoldDB" id="A0AAW2QST1"/>
<protein>
    <submittedName>
        <fullName evidence="2">Uncharacterized protein</fullName>
    </submittedName>
</protein>
<accession>A0AAW2QST1</accession>
<reference evidence="2" key="1">
    <citation type="submission" date="2020-06" db="EMBL/GenBank/DDBJ databases">
        <authorList>
            <person name="Li T."/>
            <person name="Hu X."/>
            <person name="Zhang T."/>
            <person name="Song X."/>
            <person name="Zhang H."/>
            <person name="Dai N."/>
            <person name="Sheng W."/>
            <person name="Hou X."/>
            <person name="Wei L."/>
        </authorList>
    </citation>
    <scope>NUCLEOTIDE SEQUENCE</scope>
    <source>
        <strain evidence="2">G01</strain>
        <tissue evidence="2">Leaf</tissue>
    </source>
</reference>
<dbReference type="EMBL" id="JACGWK010000002">
    <property type="protein sequence ID" value="KAL0370609.1"/>
    <property type="molecule type" value="Genomic_DNA"/>
</dbReference>
<sequence>MYGQSVQFYEGDSNSRSFGVVAASASSPFGDVSLAPQGPAGRTRGVSTSATQSTRSGGELVTCDVIIDVDSGDNQ</sequence>
<organism evidence="2">
    <name type="scientific">Sesamum angustifolium</name>
    <dbReference type="NCBI Taxonomy" id="2727405"/>
    <lineage>
        <taxon>Eukaryota</taxon>
        <taxon>Viridiplantae</taxon>
        <taxon>Streptophyta</taxon>
        <taxon>Embryophyta</taxon>
        <taxon>Tracheophyta</taxon>
        <taxon>Spermatophyta</taxon>
        <taxon>Magnoliopsida</taxon>
        <taxon>eudicotyledons</taxon>
        <taxon>Gunneridae</taxon>
        <taxon>Pentapetalae</taxon>
        <taxon>asterids</taxon>
        <taxon>lamiids</taxon>
        <taxon>Lamiales</taxon>
        <taxon>Pedaliaceae</taxon>
        <taxon>Sesamum</taxon>
    </lineage>
</organism>
<reference evidence="2" key="2">
    <citation type="journal article" date="2024" name="Plant">
        <title>Genomic evolution and insights into agronomic trait innovations of Sesamum species.</title>
        <authorList>
            <person name="Miao H."/>
            <person name="Wang L."/>
            <person name="Qu L."/>
            <person name="Liu H."/>
            <person name="Sun Y."/>
            <person name="Le M."/>
            <person name="Wang Q."/>
            <person name="Wei S."/>
            <person name="Zheng Y."/>
            <person name="Lin W."/>
            <person name="Duan Y."/>
            <person name="Cao H."/>
            <person name="Xiong S."/>
            <person name="Wang X."/>
            <person name="Wei L."/>
            <person name="Li C."/>
            <person name="Ma Q."/>
            <person name="Ju M."/>
            <person name="Zhao R."/>
            <person name="Li G."/>
            <person name="Mu C."/>
            <person name="Tian Q."/>
            <person name="Mei H."/>
            <person name="Zhang T."/>
            <person name="Gao T."/>
            <person name="Zhang H."/>
        </authorList>
    </citation>
    <scope>NUCLEOTIDE SEQUENCE</scope>
    <source>
        <strain evidence="2">G01</strain>
    </source>
</reference>